<dbReference type="RefSeq" id="WP_269896431.1">
    <property type="nucleotide sequence ID" value="NZ_JAPZPY010000014.1"/>
</dbReference>
<evidence type="ECO:0000313" key="6">
    <source>
        <dbReference type="Proteomes" id="UP001142153"/>
    </source>
</evidence>
<evidence type="ECO:0000256" key="2">
    <source>
        <dbReference type="ARBA" id="ARBA00023002"/>
    </source>
</evidence>
<name>A0ABT4PZC3_9MYCO</name>
<comment type="similarity">
    <text evidence="1 3">Belongs to the short-chain dehydrogenases/reductases (SDR) family.</text>
</comment>
<dbReference type="InterPro" id="IPR020904">
    <property type="entry name" value="Sc_DH/Rdtase_CS"/>
</dbReference>
<dbReference type="PRINTS" id="PR00081">
    <property type="entry name" value="GDHRDH"/>
</dbReference>
<reference evidence="5" key="1">
    <citation type="submission" date="2022-12" db="EMBL/GenBank/DDBJ databases">
        <authorList>
            <person name="Deng Y."/>
            <person name="Zhang Y.-Q."/>
        </authorList>
    </citation>
    <scope>NUCLEOTIDE SEQUENCE</scope>
    <source>
        <strain evidence="5">CPCC 205372</strain>
    </source>
</reference>
<evidence type="ECO:0000256" key="1">
    <source>
        <dbReference type="ARBA" id="ARBA00006484"/>
    </source>
</evidence>
<dbReference type="PANTHER" id="PTHR44196">
    <property type="entry name" value="DEHYDROGENASE/REDUCTASE SDR FAMILY MEMBER 7B"/>
    <property type="match status" value="1"/>
</dbReference>
<dbReference type="SMART" id="SM00822">
    <property type="entry name" value="PKS_KR"/>
    <property type="match status" value="1"/>
</dbReference>
<dbReference type="InterPro" id="IPR057326">
    <property type="entry name" value="KR_dom"/>
</dbReference>
<comment type="caution">
    <text evidence="5">The sequence shown here is derived from an EMBL/GenBank/DDBJ whole genome shotgun (WGS) entry which is preliminary data.</text>
</comment>
<gene>
    <name evidence="5" type="ORF">O6P37_24020</name>
</gene>
<proteinExistence type="inferred from homology"/>
<dbReference type="PROSITE" id="PS00061">
    <property type="entry name" value="ADH_SHORT"/>
    <property type="match status" value="1"/>
</dbReference>
<dbReference type="Gene3D" id="3.40.50.720">
    <property type="entry name" value="NAD(P)-binding Rossmann-like Domain"/>
    <property type="match status" value="1"/>
</dbReference>
<dbReference type="InterPro" id="IPR036291">
    <property type="entry name" value="NAD(P)-bd_dom_sf"/>
</dbReference>
<dbReference type="PANTHER" id="PTHR44196:SF1">
    <property type="entry name" value="DEHYDROGENASE_REDUCTASE SDR FAMILY MEMBER 7B"/>
    <property type="match status" value="1"/>
</dbReference>
<dbReference type="PRINTS" id="PR00080">
    <property type="entry name" value="SDRFAMILY"/>
</dbReference>
<evidence type="ECO:0000259" key="4">
    <source>
        <dbReference type="SMART" id="SM00822"/>
    </source>
</evidence>
<evidence type="ECO:0000313" key="5">
    <source>
        <dbReference type="EMBL" id="MCZ8381938.1"/>
    </source>
</evidence>
<evidence type="ECO:0000256" key="3">
    <source>
        <dbReference type="RuleBase" id="RU000363"/>
    </source>
</evidence>
<dbReference type="Proteomes" id="UP001142153">
    <property type="component" value="Unassembled WGS sequence"/>
</dbReference>
<accession>A0ABT4PZC3</accession>
<protein>
    <submittedName>
        <fullName evidence="5">SDR family oxidoreductase</fullName>
    </submittedName>
</protein>
<keyword evidence="6" id="KW-1185">Reference proteome</keyword>
<feature type="domain" description="Ketoreductase" evidence="4">
    <location>
        <begin position="8"/>
        <end position="192"/>
    </location>
</feature>
<dbReference type="EMBL" id="JAPZPY010000014">
    <property type="protein sequence ID" value="MCZ8381938.1"/>
    <property type="molecule type" value="Genomic_DNA"/>
</dbReference>
<sequence length="337" mass="35648">MAEPGGVRCVVITGASRGLGFASASHLYAQGWRVVAAMRTPDTAMPRLRAATGADEHDDRLIGVALDLGDRASIDAAAKAIEEAVGAPYAIVHNAGISAAGMVEESPPELWEDMFQTHVIGPLQLTQALLPAMRSAGRGRIVMVSSQGGVRGMPAIAAYSASKGALERWAESMAGEIAPFGLGVTVLVAGTYDTEIITDAGTTDLRDFDGPYMPLHMKIDKRGRLAMRIARSPDRFARGLAKALDDTAPYTKHPVGPDARMLTMSSRMLSQGGMYQMSRVAMGLPRQGAVRDGTASLTVSQRLMIAAAKTLPASVMQRVALLVMKISPPPKAPEENQ</sequence>
<organism evidence="5 6">
    <name type="scientific">Mycobacterium hippophais</name>
    <dbReference type="NCBI Taxonomy" id="3016340"/>
    <lineage>
        <taxon>Bacteria</taxon>
        <taxon>Bacillati</taxon>
        <taxon>Actinomycetota</taxon>
        <taxon>Actinomycetes</taxon>
        <taxon>Mycobacteriales</taxon>
        <taxon>Mycobacteriaceae</taxon>
        <taxon>Mycobacterium</taxon>
    </lineage>
</organism>
<dbReference type="Pfam" id="PF00106">
    <property type="entry name" value="adh_short"/>
    <property type="match status" value="1"/>
</dbReference>
<keyword evidence="2" id="KW-0560">Oxidoreductase</keyword>
<dbReference type="CDD" id="cd05374">
    <property type="entry name" value="17beta-HSD-like_SDR_c"/>
    <property type="match status" value="1"/>
</dbReference>
<dbReference type="InterPro" id="IPR002347">
    <property type="entry name" value="SDR_fam"/>
</dbReference>
<dbReference type="SUPFAM" id="SSF51735">
    <property type="entry name" value="NAD(P)-binding Rossmann-fold domains"/>
    <property type="match status" value="1"/>
</dbReference>